<accession>A0A815RHS6</accession>
<organism evidence="1 2">
    <name type="scientific">Rotaria sordida</name>
    <dbReference type="NCBI Taxonomy" id="392033"/>
    <lineage>
        <taxon>Eukaryota</taxon>
        <taxon>Metazoa</taxon>
        <taxon>Spiralia</taxon>
        <taxon>Gnathifera</taxon>
        <taxon>Rotifera</taxon>
        <taxon>Eurotatoria</taxon>
        <taxon>Bdelloidea</taxon>
        <taxon>Philodinida</taxon>
        <taxon>Philodinidae</taxon>
        <taxon>Rotaria</taxon>
    </lineage>
</organism>
<dbReference type="EMBL" id="CAJNOU010005394">
    <property type="protein sequence ID" value="CAF1476680.1"/>
    <property type="molecule type" value="Genomic_DNA"/>
</dbReference>
<comment type="caution">
    <text evidence="1">The sequence shown here is derived from an EMBL/GenBank/DDBJ whole genome shotgun (WGS) entry which is preliminary data.</text>
</comment>
<evidence type="ECO:0000313" key="2">
    <source>
        <dbReference type="Proteomes" id="UP000663889"/>
    </source>
</evidence>
<gene>
    <name evidence="1" type="ORF">SEV965_LOCUS34903</name>
</gene>
<evidence type="ECO:0000313" key="1">
    <source>
        <dbReference type="EMBL" id="CAF1476680.1"/>
    </source>
</evidence>
<proteinExistence type="predicted"/>
<protein>
    <submittedName>
        <fullName evidence="1">Uncharacterized protein</fullName>
    </submittedName>
</protein>
<feature type="non-terminal residue" evidence="1">
    <location>
        <position position="1705"/>
    </location>
</feature>
<dbReference type="Proteomes" id="UP000663889">
    <property type="component" value="Unassembled WGS sequence"/>
</dbReference>
<reference evidence="1" key="1">
    <citation type="submission" date="2021-02" db="EMBL/GenBank/DDBJ databases">
        <authorList>
            <person name="Nowell W R."/>
        </authorList>
    </citation>
    <scope>NUCLEOTIDE SEQUENCE</scope>
</reference>
<name>A0A815RHS6_9BILA</name>
<sequence>MVWTRNEDSSLRIPILIRIGEFAAWLEHNSTKTLIDYIGKHTWFSERYCREDDEHVLKELIYYGHALILLDGLDEVSSVKRRGEIVDLIRKFIDEYVRTPNFISAFDDEVTNIRNPYDWTDEIYSINSIRTSSANQIIVTSRIVGYQLHSLINSRIVHCSILPMNNKEAKQFISDLISEMEKGIFEVLRKELSGVSRNPLQTTVQKHFKALENIFEKCSEVLISTPLMLSSICTYVFQSSDEFNLKSRIQIYHYIVQSTLRSWTTQNPNISEHILFNFLIDLAVYLHSQSSSGLIDGFDIEHLCYSSLKKLSIFKSRTQLYTYAKELISLLDMNVGIVAERDLQVFGFSHLTFREYFVAQSLVRDNSSIENVMNRILAYTIHSNFREPLLFALSWISWKWKNDDYDKFCNLLVSPSQYYAIPFGTLLFFDAFDDLLRLPSNTTIFKALNSILDHPSDALITTYFIPNLFKLHKDILKEWMQVDLRDEQRLLKFCYCLHTATIDVHDKSLDLKSILPVIYEQLWSLYNAKASLTYTIDQTLRRIVSLLKNFSDDVLHNRLSSSVLPQEFSICSLHPLIVSVIIAVCGGTYLKKEQDTKKIDILPDIISRKWSVISLIIDYVTYKDELQKLIKRYETILENALPSDTSIDIVDTFIALLCLQGLSQPLVYQKYSKYQALPKALDRLRYIWFHLPISFDHESHSNNKTRKSLTLSEIELIMNKFFSQLNQSDEQCIAFSLACAASRKKIYPNLELNLIKCNVFSTKNIDPYLECQPEFGHSDIKRKLDKMTQNIHPLQIFQHEQCFLLTFVQQSLQPLYHFMIVNSINNSDSFPHVAILLSHCLMVLENANILDVNYYLAIFMLLPSLKEYMFENYATVLFEQGKLIRWTNEAREEFFKVMQDCTFIHQQNDWQILINVESQRINEAKNKMQSYEKDLYLFAASICLARLLRKQYNSCVYLTNENDDVHFAIINIADPILRMIALIIILDMKNPFIFHEDQRNQLILKMMNLFESLLPHLSLSMLSLLFVQCYKFCQTFPSKLQHIIHVIGQKLNETSVEQQTEEQEAAFIALRELNDADLAKYLDIFAQQNKNLSDLLNFNSTIFYKYFVKKNSFVPTNTILLSSMYLTELAFDAQILKMYTNNDIKIEISPQKKLQQLWNDSIEYPKMMTFELASWITNYLEQITNKIDLDDIIKYVSQCLEVERKALPIVEKWLKYRMDKDLKYFAYYTAFIFVKQCVDIPNLIEIVNEALLNDDEFHLKPFIRDLFHSQPANLHYIHQILVMLHKNIRYSSQISVHIENEEILELLLNLELERITTSNIDRITQPYLLMITGCSEHLEVYLKKYLVEFVNTEHTVEINIKDEYLAIIIKWILEMSIALYCTTIFSIEFYKWIFTFLYDLKFLRIHKAIFNALNSIFMHKFLKKTEVFTQHETIIHLENVIYSWKMYPEDVLSVGLLAYGNCILKLEELKRNRIFSEEIQNTLITLFETSPSELIFIRAAFCLIYIHYPNMSSYNTIWNWFENKKTVTLKQRYTVQLQLTLYQGLNPIFHQDAQLISDFVDLLISNLYDYLCNKENIDYLADPTPNYVNLALEFCKMHYDIFRNALQNSSFGEEKFRKEYIVYFYQTNDPSHRKILAHLYAVFAGVTHDLIDMLKWIDSVESSNEVAEYAHKYVASGDGWKCLDHIHHISDRDIIEMIFQSLDST</sequence>